<keyword evidence="3" id="KW-0812">Transmembrane</keyword>
<dbReference type="GO" id="GO:0009279">
    <property type="term" value="C:cell outer membrane"/>
    <property type="evidence" value="ECO:0007669"/>
    <property type="project" value="UniProtKB-SubCell"/>
</dbReference>
<sequence length="280" mass="32546">MIYWRRHQDRFELFRENPAAWYTGHNYHLTDIYGAEVNFTFSNSFGKTAVGLDFRSENILSNVLGESTGDTLEVPGEPAGFFTKEKSRENISLFLEQNVIVKKFSGTAGILINWNADFNWKIYTGVDMSYKITPNLKIYTSVNQSLRIPTFTDLFYVGPINTGNPHLKPEEAITYELGIKYQKQFFNGHLSFFRRNGKNMIDWVKLPDSLKWESKNITQIITRGFEIAGYLDANKLINKSFPLKYLRLSYSFLETEKQSGEYISVYVLDYLKHKLNLEIE</sequence>
<evidence type="ECO:0000256" key="4">
    <source>
        <dbReference type="ARBA" id="ARBA00022729"/>
    </source>
</evidence>
<evidence type="ECO:0000256" key="8">
    <source>
        <dbReference type="ARBA" id="ARBA00023237"/>
    </source>
</evidence>
<dbReference type="PANTHER" id="PTHR30069:SF29">
    <property type="entry name" value="HEMOGLOBIN AND HEMOGLOBIN-HAPTOGLOBIN-BINDING PROTEIN 1-RELATED"/>
    <property type="match status" value="1"/>
</dbReference>
<feature type="domain" description="TonB-dependent receptor-like beta-barrel" evidence="9">
    <location>
        <begin position="22"/>
        <end position="260"/>
    </location>
</feature>
<keyword evidence="8" id="KW-0998">Cell outer membrane</keyword>
<comment type="subcellular location">
    <subcellularLocation>
        <location evidence="1">Cell outer membrane</location>
        <topology evidence="1">Multi-pass membrane protein</topology>
    </subcellularLocation>
</comment>
<dbReference type="SUPFAM" id="SSF56935">
    <property type="entry name" value="Porins"/>
    <property type="match status" value="1"/>
</dbReference>
<dbReference type="InterPro" id="IPR039426">
    <property type="entry name" value="TonB-dep_rcpt-like"/>
</dbReference>
<name>X1SDF3_9ZZZZ</name>
<dbReference type="InterPro" id="IPR036942">
    <property type="entry name" value="Beta-barrel_TonB_sf"/>
</dbReference>
<keyword evidence="4" id="KW-0732">Signal</keyword>
<evidence type="ECO:0000256" key="1">
    <source>
        <dbReference type="ARBA" id="ARBA00004571"/>
    </source>
</evidence>
<evidence type="ECO:0000256" key="2">
    <source>
        <dbReference type="ARBA" id="ARBA00022448"/>
    </source>
</evidence>
<proteinExistence type="predicted"/>
<feature type="non-terminal residue" evidence="10">
    <location>
        <position position="280"/>
    </location>
</feature>
<gene>
    <name evidence="10" type="ORF">S12H4_25770</name>
</gene>
<dbReference type="PANTHER" id="PTHR30069">
    <property type="entry name" value="TONB-DEPENDENT OUTER MEMBRANE RECEPTOR"/>
    <property type="match status" value="1"/>
</dbReference>
<evidence type="ECO:0000313" key="10">
    <source>
        <dbReference type="EMBL" id="GAI77176.1"/>
    </source>
</evidence>
<keyword evidence="5" id="KW-0798">TonB box</keyword>
<keyword evidence="2" id="KW-0813">Transport</keyword>
<dbReference type="GO" id="GO:0015344">
    <property type="term" value="F:siderophore uptake transmembrane transporter activity"/>
    <property type="evidence" value="ECO:0007669"/>
    <property type="project" value="TreeGrafter"/>
</dbReference>
<dbReference type="GO" id="GO:0044718">
    <property type="term" value="P:siderophore transmembrane transport"/>
    <property type="evidence" value="ECO:0007669"/>
    <property type="project" value="TreeGrafter"/>
</dbReference>
<protein>
    <recommendedName>
        <fullName evidence="9">TonB-dependent receptor-like beta-barrel domain-containing protein</fullName>
    </recommendedName>
</protein>
<organism evidence="10">
    <name type="scientific">marine sediment metagenome</name>
    <dbReference type="NCBI Taxonomy" id="412755"/>
    <lineage>
        <taxon>unclassified sequences</taxon>
        <taxon>metagenomes</taxon>
        <taxon>ecological metagenomes</taxon>
    </lineage>
</organism>
<evidence type="ECO:0000256" key="5">
    <source>
        <dbReference type="ARBA" id="ARBA00023077"/>
    </source>
</evidence>
<dbReference type="EMBL" id="BARW01014559">
    <property type="protein sequence ID" value="GAI77176.1"/>
    <property type="molecule type" value="Genomic_DNA"/>
</dbReference>
<dbReference type="Gene3D" id="2.40.170.20">
    <property type="entry name" value="TonB-dependent receptor, beta-barrel domain"/>
    <property type="match status" value="1"/>
</dbReference>
<evidence type="ECO:0000256" key="3">
    <source>
        <dbReference type="ARBA" id="ARBA00022692"/>
    </source>
</evidence>
<keyword evidence="7" id="KW-0675">Receptor</keyword>
<evidence type="ECO:0000259" key="9">
    <source>
        <dbReference type="Pfam" id="PF00593"/>
    </source>
</evidence>
<evidence type="ECO:0000256" key="7">
    <source>
        <dbReference type="ARBA" id="ARBA00023170"/>
    </source>
</evidence>
<keyword evidence="6" id="KW-0472">Membrane</keyword>
<accession>X1SDF3</accession>
<dbReference type="AlphaFoldDB" id="X1SDF3"/>
<dbReference type="Pfam" id="PF00593">
    <property type="entry name" value="TonB_dep_Rec_b-barrel"/>
    <property type="match status" value="1"/>
</dbReference>
<evidence type="ECO:0000256" key="6">
    <source>
        <dbReference type="ARBA" id="ARBA00023136"/>
    </source>
</evidence>
<reference evidence="10" key="1">
    <citation type="journal article" date="2014" name="Front. Microbiol.">
        <title>High frequency of phylogenetically diverse reductive dehalogenase-homologous genes in deep subseafloor sedimentary metagenomes.</title>
        <authorList>
            <person name="Kawai M."/>
            <person name="Futagami T."/>
            <person name="Toyoda A."/>
            <person name="Takaki Y."/>
            <person name="Nishi S."/>
            <person name="Hori S."/>
            <person name="Arai W."/>
            <person name="Tsubouchi T."/>
            <person name="Morono Y."/>
            <person name="Uchiyama I."/>
            <person name="Ito T."/>
            <person name="Fujiyama A."/>
            <person name="Inagaki F."/>
            <person name="Takami H."/>
        </authorList>
    </citation>
    <scope>NUCLEOTIDE SEQUENCE</scope>
    <source>
        <strain evidence="10">Expedition CK06-06</strain>
    </source>
</reference>
<comment type="caution">
    <text evidence="10">The sequence shown here is derived from an EMBL/GenBank/DDBJ whole genome shotgun (WGS) entry which is preliminary data.</text>
</comment>
<dbReference type="InterPro" id="IPR000531">
    <property type="entry name" value="Beta-barrel_TonB"/>
</dbReference>